<evidence type="ECO:0000313" key="1">
    <source>
        <dbReference type="Proteomes" id="UP000887580"/>
    </source>
</evidence>
<proteinExistence type="predicted"/>
<evidence type="ECO:0000313" key="2">
    <source>
        <dbReference type="WBParaSite" id="PS1159_v2.g8862.t1"/>
    </source>
</evidence>
<organism evidence="1 2">
    <name type="scientific">Panagrolaimus sp. PS1159</name>
    <dbReference type="NCBI Taxonomy" id="55785"/>
    <lineage>
        <taxon>Eukaryota</taxon>
        <taxon>Metazoa</taxon>
        <taxon>Ecdysozoa</taxon>
        <taxon>Nematoda</taxon>
        <taxon>Chromadorea</taxon>
        <taxon>Rhabditida</taxon>
        <taxon>Tylenchina</taxon>
        <taxon>Panagrolaimomorpha</taxon>
        <taxon>Panagrolaimoidea</taxon>
        <taxon>Panagrolaimidae</taxon>
        <taxon>Panagrolaimus</taxon>
    </lineage>
</organism>
<dbReference type="Proteomes" id="UP000887580">
    <property type="component" value="Unplaced"/>
</dbReference>
<reference evidence="2" key="1">
    <citation type="submission" date="2022-11" db="UniProtKB">
        <authorList>
            <consortium name="WormBaseParasite"/>
        </authorList>
    </citation>
    <scope>IDENTIFICATION</scope>
</reference>
<dbReference type="WBParaSite" id="PS1159_v2.g8862.t1">
    <property type="protein sequence ID" value="PS1159_v2.g8862.t1"/>
    <property type="gene ID" value="PS1159_v2.g8862"/>
</dbReference>
<accession>A0AC35GUV7</accession>
<sequence length="75" mass="9040">MILITKFKKFIVIRIFKTLNICIDYYISNYFFRFDNCKIYSLLFNTNELLFALKTLFLKKRGHNVKFGGDICQQL</sequence>
<name>A0AC35GUV7_9BILA</name>
<protein>
    <submittedName>
        <fullName evidence="2">Uncharacterized protein</fullName>
    </submittedName>
</protein>